<dbReference type="Proteomes" id="UP001596494">
    <property type="component" value="Unassembled WGS sequence"/>
</dbReference>
<dbReference type="PROSITE" id="PS51257">
    <property type="entry name" value="PROKAR_LIPOPROTEIN"/>
    <property type="match status" value="1"/>
</dbReference>
<organism evidence="2 3">
    <name type="scientific">Halobacillus campisalis</name>
    <dbReference type="NCBI Taxonomy" id="435909"/>
    <lineage>
        <taxon>Bacteria</taxon>
        <taxon>Bacillati</taxon>
        <taxon>Bacillota</taxon>
        <taxon>Bacilli</taxon>
        <taxon>Bacillales</taxon>
        <taxon>Bacillaceae</taxon>
        <taxon>Halobacillus</taxon>
    </lineage>
</organism>
<proteinExistence type="predicted"/>
<feature type="compositionally biased region" description="Polar residues" evidence="1">
    <location>
        <begin position="67"/>
        <end position="77"/>
    </location>
</feature>
<dbReference type="Gene3D" id="1.10.4030.10">
    <property type="entry name" value="Porin chaperone SurA, peptide-binding domain"/>
    <property type="match status" value="1"/>
</dbReference>
<gene>
    <name evidence="2" type="ORF">ACFQMN_06965</name>
</gene>
<dbReference type="PANTHER" id="PTHR47245">
    <property type="entry name" value="PEPTIDYLPROLYL ISOMERASE"/>
    <property type="match status" value="1"/>
</dbReference>
<feature type="region of interest" description="Disordered" evidence="1">
    <location>
        <begin position="127"/>
        <end position="150"/>
    </location>
</feature>
<dbReference type="PANTHER" id="PTHR47245:SF2">
    <property type="entry name" value="PEPTIDYL-PROLYL CIS-TRANS ISOMERASE HP_0175-RELATED"/>
    <property type="match status" value="1"/>
</dbReference>
<protein>
    <submittedName>
        <fullName evidence="2">SurA N-terminal domain-containing protein</fullName>
    </submittedName>
</protein>
<dbReference type="RefSeq" id="WP_289214246.1">
    <property type="nucleotide sequence ID" value="NZ_JAPVRC010000001.1"/>
</dbReference>
<sequence>MKNKWIAIWISIIALIVLAACSSEDDSSEGENNESDPQTEQSSSEENDDSGPVATVNGEELSREDFNTQYNGAKQQYEQMGMDVEGQQEQIEQSVIEEMIGLELLSQEAEAEGHEVSPDEVDERYEEFSSQFESEEAQQEAYEANDLDEETVREELKRSLVINKYVEENTEEVEVTDEEIEEQYEVISEEQGEDAPSLEESRDQIEQQLITSKENEQITKLIDELREEADVEVLI</sequence>
<feature type="region of interest" description="Disordered" evidence="1">
    <location>
        <begin position="22"/>
        <end position="77"/>
    </location>
</feature>
<accession>A0ABW2K3A1</accession>
<dbReference type="InterPro" id="IPR050245">
    <property type="entry name" value="PrsA_foldase"/>
</dbReference>
<dbReference type="EMBL" id="JBHTBY010000006">
    <property type="protein sequence ID" value="MFC7320617.1"/>
    <property type="molecule type" value="Genomic_DNA"/>
</dbReference>
<comment type="caution">
    <text evidence="2">The sequence shown here is derived from an EMBL/GenBank/DDBJ whole genome shotgun (WGS) entry which is preliminary data.</text>
</comment>
<reference evidence="3" key="1">
    <citation type="journal article" date="2019" name="Int. J. Syst. Evol. Microbiol.">
        <title>The Global Catalogue of Microorganisms (GCM) 10K type strain sequencing project: providing services to taxonomists for standard genome sequencing and annotation.</title>
        <authorList>
            <consortium name="The Broad Institute Genomics Platform"/>
            <consortium name="The Broad Institute Genome Sequencing Center for Infectious Disease"/>
            <person name="Wu L."/>
            <person name="Ma J."/>
        </authorList>
    </citation>
    <scope>NUCLEOTIDE SEQUENCE [LARGE SCALE GENOMIC DNA]</scope>
    <source>
        <strain evidence="3">CCUG 73951</strain>
    </source>
</reference>
<name>A0ABW2K3A1_9BACI</name>
<dbReference type="InterPro" id="IPR027304">
    <property type="entry name" value="Trigger_fact/SurA_dom_sf"/>
</dbReference>
<dbReference type="SUPFAM" id="SSF109998">
    <property type="entry name" value="Triger factor/SurA peptide-binding domain-like"/>
    <property type="match status" value="1"/>
</dbReference>
<feature type="compositionally biased region" description="Acidic residues" evidence="1">
    <location>
        <begin position="23"/>
        <end position="34"/>
    </location>
</feature>
<evidence type="ECO:0000313" key="3">
    <source>
        <dbReference type="Proteomes" id="UP001596494"/>
    </source>
</evidence>
<feature type="compositionally biased region" description="Acidic residues" evidence="1">
    <location>
        <begin position="133"/>
        <end position="150"/>
    </location>
</feature>
<dbReference type="Pfam" id="PF13623">
    <property type="entry name" value="SurA_N_2"/>
    <property type="match status" value="1"/>
</dbReference>
<evidence type="ECO:0000256" key="1">
    <source>
        <dbReference type="SAM" id="MobiDB-lite"/>
    </source>
</evidence>
<evidence type="ECO:0000313" key="2">
    <source>
        <dbReference type="EMBL" id="MFC7320617.1"/>
    </source>
</evidence>
<keyword evidence="3" id="KW-1185">Reference proteome</keyword>